<dbReference type="EMBL" id="JBHTIU010000087">
    <property type="protein sequence ID" value="MFD0871679.1"/>
    <property type="molecule type" value="Genomic_DNA"/>
</dbReference>
<dbReference type="Pfam" id="PF13618">
    <property type="entry name" value="Gluconate_2-dh3"/>
    <property type="match status" value="1"/>
</dbReference>
<evidence type="ECO:0000313" key="1">
    <source>
        <dbReference type="EMBL" id="MFD0871679.1"/>
    </source>
</evidence>
<dbReference type="Proteomes" id="UP001597120">
    <property type="component" value="Unassembled WGS sequence"/>
</dbReference>
<name>A0ABW3DGH6_9BACL</name>
<dbReference type="RefSeq" id="WP_379290856.1">
    <property type="nucleotide sequence ID" value="NZ_JBHTIU010000087.1"/>
</dbReference>
<organism evidence="1 2">
    <name type="scientific">Paenibacillus residui</name>
    <dbReference type="NCBI Taxonomy" id="629724"/>
    <lineage>
        <taxon>Bacteria</taxon>
        <taxon>Bacillati</taxon>
        <taxon>Bacillota</taxon>
        <taxon>Bacilli</taxon>
        <taxon>Bacillales</taxon>
        <taxon>Paenibacillaceae</taxon>
        <taxon>Paenibacillus</taxon>
    </lineage>
</organism>
<sequence length="198" mass="23250">MTSQSHYPTYDVMREKEHWDKHTRAIVEDRLDPEPEYRYLSLPEAETLRAVCSILAGDYRNEPIRFVLSHIDRHLHSNIGEGQRKQGVPPVRILIKQAIQAFDFMAMSRWQTPFHQLKEDQQRQIMIELSENRADPPYVWTGLPQTEVFNKLLTLTVEAYYSHPLIWSEIGYGGPAYPRGYIRTAIGQLDPWEAEKER</sequence>
<protein>
    <submittedName>
        <fullName evidence="1">Gluconate 2-dehydrogenase subunit 3 family protein</fullName>
        <ecNumber evidence="1">1.-.-.-</ecNumber>
    </submittedName>
</protein>
<keyword evidence="1" id="KW-0560">Oxidoreductase</keyword>
<comment type="caution">
    <text evidence="1">The sequence shown here is derived from an EMBL/GenBank/DDBJ whole genome shotgun (WGS) entry which is preliminary data.</text>
</comment>
<dbReference type="EC" id="1.-.-.-" evidence="1"/>
<dbReference type="GO" id="GO:0016491">
    <property type="term" value="F:oxidoreductase activity"/>
    <property type="evidence" value="ECO:0007669"/>
    <property type="project" value="UniProtKB-KW"/>
</dbReference>
<accession>A0ABW3DGH6</accession>
<gene>
    <name evidence="1" type="ORF">ACFQ03_21330</name>
</gene>
<keyword evidence="2" id="KW-1185">Reference proteome</keyword>
<proteinExistence type="predicted"/>
<evidence type="ECO:0000313" key="2">
    <source>
        <dbReference type="Proteomes" id="UP001597120"/>
    </source>
</evidence>
<dbReference type="InterPro" id="IPR027056">
    <property type="entry name" value="Gluconate_2DH_su3"/>
</dbReference>
<reference evidence="2" key="1">
    <citation type="journal article" date="2019" name="Int. J. Syst. Evol. Microbiol.">
        <title>The Global Catalogue of Microorganisms (GCM) 10K type strain sequencing project: providing services to taxonomists for standard genome sequencing and annotation.</title>
        <authorList>
            <consortium name="The Broad Institute Genomics Platform"/>
            <consortium name="The Broad Institute Genome Sequencing Center for Infectious Disease"/>
            <person name="Wu L."/>
            <person name="Ma J."/>
        </authorList>
    </citation>
    <scope>NUCLEOTIDE SEQUENCE [LARGE SCALE GENOMIC DNA]</scope>
    <source>
        <strain evidence="2">CCUG 57263</strain>
    </source>
</reference>